<evidence type="ECO:0000259" key="2">
    <source>
        <dbReference type="SMART" id="SM00226"/>
    </source>
</evidence>
<dbReference type="Pfam" id="PF21234">
    <property type="entry name" value="Phosphatase-like_N"/>
    <property type="match status" value="1"/>
</dbReference>
<dbReference type="SUPFAM" id="SSF52788">
    <property type="entry name" value="Phosphotyrosine protein phosphatases I"/>
    <property type="match status" value="1"/>
</dbReference>
<dbReference type="OrthoDB" id="9799372at2"/>
<dbReference type="KEGG" id="amq:AMETH_3138"/>
<evidence type="ECO:0000313" key="3">
    <source>
        <dbReference type="EMBL" id="AIJ23230.1"/>
    </source>
</evidence>
<dbReference type="PANTHER" id="PTHR43428">
    <property type="entry name" value="ARSENATE REDUCTASE"/>
    <property type="match status" value="1"/>
</dbReference>
<dbReference type="SMART" id="SM00226">
    <property type="entry name" value="LMWPc"/>
    <property type="match status" value="1"/>
</dbReference>
<keyword evidence="4" id="KW-1185">Reference proteome</keyword>
<dbReference type="PANTHER" id="PTHR43428:SF1">
    <property type="entry name" value="ARSENATE REDUCTASE"/>
    <property type="match status" value="1"/>
</dbReference>
<gene>
    <name evidence="3" type="primary">arsC</name>
    <name evidence="3" type="ORF">AMETH_3138</name>
</gene>
<dbReference type="InterPro" id="IPR036196">
    <property type="entry name" value="Ptyr_pPase_sf"/>
</dbReference>
<organism evidence="3 4">
    <name type="scientific">Amycolatopsis methanolica 239</name>
    <dbReference type="NCBI Taxonomy" id="1068978"/>
    <lineage>
        <taxon>Bacteria</taxon>
        <taxon>Bacillati</taxon>
        <taxon>Actinomycetota</taxon>
        <taxon>Actinomycetes</taxon>
        <taxon>Pseudonocardiales</taxon>
        <taxon>Pseudonocardiaceae</taxon>
        <taxon>Amycolatopsis</taxon>
        <taxon>Amycolatopsis methanolica group</taxon>
    </lineage>
</organism>
<dbReference type="STRING" id="1068978.AMETH_3138"/>
<evidence type="ECO:0000313" key="4">
    <source>
        <dbReference type="Proteomes" id="UP000062973"/>
    </source>
</evidence>
<dbReference type="InterPro" id="IPR023485">
    <property type="entry name" value="Ptyr_pPase"/>
</dbReference>
<dbReference type="PATRIC" id="fig|1068978.7.peg.3355"/>
<accession>A0A076MWW4</accession>
<sequence length="225" mass="24490">MDHIEGEPCQDVEDCRLTDRHVQTLLNREADEIARHFTGTFSPETVRDCVEDSYTHLAATARIRTHLPVLAARFARQRLEATAKNQGATVSDKPEVLFVCVHNAGRSQMAAALLDHHAAGRVTVRSAGSAPADTINPAVVEAMHELGLDLTKEFPKPLTTEAVQAADVVITMGCGDACPIFPGKRYLDGQLDDPAGKGIDAVRPIRDEIDRRVRALLDELVPARA</sequence>
<dbReference type="Proteomes" id="UP000062973">
    <property type="component" value="Chromosome"/>
</dbReference>
<dbReference type="eggNOG" id="COG0394">
    <property type="taxonomic scope" value="Bacteria"/>
</dbReference>
<dbReference type="Gene3D" id="1.10.8.1060">
    <property type="entry name" value="Corynebacterium glutamicum thioredoxin-dependent arsenate reductase, N-terminal domain"/>
    <property type="match status" value="1"/>
</dbReference>
<dbReference type="NCBIfam" id="NF046112">
    <property type="entry name" value="MSMEG_6209_Nter"/>
    <property type="match status" value="1"/>
</dbReference>
<dbReference type="EMBL" id="CP009110">
    <property type="protein sequence ID" value="AIJ23230.1"/>
    <property type="molecule type" value="Genomic_DNA"/>
</dbReference>
<proteinExistence type="predicted"/>
<keyword evidence="1" id="KW-0059">Arsenical resistance</keyword>
<dbReference type="InterPro" id="IPR048716">
    <property type="entry name" value="Phosphatase-like_N"/>
</dbReference>
<dbReference type="Gene3D" id="3.40.50.2300">
    <property type="match status" value="1"/>
</dbReference>
<protein>
    <submittedName>
        <fullName evidence="3">Arsenate reductase</fullName>
    </submittedName>
</protein>
<feature type="domain" description="Phosphotyrosine protein phosphatase I" evidence="2">
    <location>
        <begin position="94"/>
        <end position="219"/>
    </location>
</feature>
<reference evidence="3 4" key="1">
    <citation type="submission" date="2014-07" db="EMBL/GenBank/DDBJ databases">
        <title>Whole Genome Sequence of the Amycolatopsis methanolica 239.</title>
        <authorList>
            <person name="Tang B."/>
        </authorList>
    </citation>
    <scope>NUCLEOTIDE SEQUENCE [LARGE SCALE GENOMIC DNA]</scope>
    <source>
        <strain evidence="3 4">239</strain>
    </source>
</reference>
<dbReference type="Pfam" id="PF01451">
    <property type="entry name" value="LMWPc"/>
    <property type="match status" value="1"/>
</dbReference>
<dbReference type="HOGENOM" id="CLU_101344_0_0_11"/>
<dbReference type="CDD" id="cd16345">
    <property type="entry name" value="LMWP_ArsC"/>
    <property type="match status" value="1"/>
</dbReference>
<evidence type="ECO:0000256" key="1">
    <source>
        <dbReference type="ARBA" id="ARBA00022849"/>
    </source>
</evidence>
<dbReference type="AlphaFoldDB" id="A0A076MWW4"/>
<dbReference type="RefSeq" id="WP_017987828.1">
    <property type="nucleotide sequence ID" value="NZ_AQUL01000002.1"/>
</dbReference>
<name>A0A076MWW4_AMYME</name>
<dbReference type="GO" id="GO:0046685">
    <property type="term" value="P:response to arsenic-containing substance"/>
    <property type="evidence" value="ECO:0007669"/>
    <property type="project" value="UniProtKB-KW"/>
</dbReference>